<name>A0ABQ8TP73_PERAM</name>
<gene>
    <name evidence="1" type="ORF">ANN_10512</name>
</gene>
<dbReference type="EMBL" id="JAJSOF020000005">
    <property type="protein sequence ID" value="KAJ4448496.1"/>
    <property type="molecule type" value="Genomic_DNA"/>
</dbReference>
<evidence type="ECO:0000313" key="2">
    <source>
        <dbReference type="Proteomes" id="UP001148838"/>
    </source>
</evidence>
<dbReference type="PANTHER" id="PTHR47027">
    <property type="entry name" value="REVERSE TRANSCRIPTASE DOMAIN-CONTAINING PROTEIN"/>
    <property type="match status" value="1"/>
</dbReference>
<dbReference type="PANTHER" id="PTHR47027:SF20">
    <property type="entry name" value="REVERSE TRANSCRIPTASE-LIKE PROTEIN WITH RNA-DIRECTED DNA POLYMERASE DOMAIN"/>
    <property type="match status" value="1"/>
</dbReference>
<organism evidence="1 2">
    <name type="scientific">Periplaneta americana</name>
    <name type="common">American cockroach</name>
    <name type="synonym">Blatta americana</name>
    <dbReference type="NCBI Taxonomy" id="6978"/>
    <lineage>
        <taxon>Eukaryota</taxon>
        <taxon>Metazoa</taxon>
        <taxon>Ecdysozoa</taxon>
        <taxon>Arthropoda</taxon>
        <taxon>Hexapoda</taxon>
        <taxon>Insecta</taxon>
        <taxon>Pterygota</taxon>
        <taxon>Neoptera</taxon>
        <taxon>Polyneoptera</taxon>
        <taxon>Dictyoptera</taxon>
        <taxon>Blattodea</taxon>
        <taxon>Blattoidea</taxon>
        <taxon>Blattidae</taxon>
        <taxon>Blattinae</taxon>
        <taxon>Periplaneta</taxon>
    </lineage>
</organism>
<keyword evidence="2" id="KW-1185">Reference proteome</keyword>
<reference evidence="1 2" key="1">
    <citation type="journal article" date="2022" name="Allergy">
        <title>Genome assembly and annotation of Periplaneta americana reveal a comprehensive cockroach allergen profile.</title>
        <authorList>
            <person name="Wang L."/>
            <person name="Xiong Q."/>
            <person name="Saelim N."/>
            <person name="Wang L."/>
            <person name="Nong W."/>
            <person name="Wan A.T."/>
            <person name="Shi M."/>
            <person name="Liu X."/>
            <person name="Cao Q."/>
            <person name="Hui J.H.L."/>
            <person name="Sookrung N."/>
            <person name="Leung T.F."/>
            <person name="Tungtrongchitr A."/>
            <person name="Tsui S.K.W."/>
        </authorList>
    </citation>
    <scope>NUCLEOTIDE SEQUENCE [LARGE SCALE GENOMIC DNA]</scope>
    <source>
        <strain evidence="1">PWHHKU_190912</strain>
    </source>
</reference>
<protein>
    <recommendedName>
        <fullName evidence="3">Endonuclease-reverse transcriptase</fullName>
    </recommendedName>
</protein>
<comment type="caution">
    <text evidence="1">The sequence shown here is derived from an EMBL/GenBank/DDBJ whole genome shotgun (WGS) entry which is preliminary data.</text>
</comment>
<evidence type="ECO:0000313" key="1">
    <source>
        <dbReference type="EMBL" id="KAJ4448496.1"/>
    </source>
</evidence>
<proteinExistence type="predicted"/>
<dbReference type="Proteomes" id="UP001148838">
    <property type="component" value="Unassembled WGS sequence"/>
</dbReference>
<evidence type="ECO:0008006" key="3">
    <source>
        <dbReference type="Google" id="ProtNLM"/>
    </source>
</evidence>
<accession>A0ABQ8TP73</accession>
<sequence length="357" mass="42744">MLKVFENKVLRKIFGAKQDEVTGEWRKLHKAELHALYSSPDIIRSIKSRRLRWAGHVARMGESRNAYRMLVGRPEGKIPLGRPRRRWEDNIKMDLREVGYDDRDWINLAQDRDRWRAYVRAAMNLRKCNLAQDRDRWRVYVRAAMNLRLPKKLVEKFKYLGATVTNINDTREEIKRRINMGNACYYSVEKLLSSSLLSKNLKVRIYKTVILPVVLYGCETWTLTLREEHRFRVFENKVLRKIFGAKRDEVTGEWRKLHNTELHALYSSPDIIRNIKSRRLRWAGHVARMGESRNAYRVLVGRLEGKRLLGRPRRRWEDNIKMDLREVGYDDRDWINLAQDRDRWRAYVRAAMNLRVP</sequence>